<keyword evidence="3 6" id="KW-0689">Ribosomal protein</keyword>
<dbReference type="InterPro" id="IPR005713">
    <property type="entry name" value="Ribosomal_uS19_euk/arc"/>
</dbReference>
<dbReference type="NCBIfam" id="TIGR01025">
    <property type="entry name" value="uS19_arch"/>
    <property type="match status" value="1"/>
</dbReference>
<dbReference type="KEGG" id="mmao:MMOS7_16570"/>
<comment type="similarity">
    <text evidence="2 6 7">Belongs to the universal ribosomal protein uS19 family.</text>
</comment>
<keyword evidence="6" id="KW-0694">RNA-binding</keyword>
<organism evidence="9 10">
    <name type="scientific">Methanococcus maripaludis OS7</name>
    <dbReference type="NCBI Taxonomy" id="637915"/>
    <lineage>
        <taxon>Archaea</taxon>
        <taxon>Methanobacteriati</taxon>
        <taxon>Methanobacteriota</taxon>
        <taxon>Methanomada group</taxon>
        <taxon>Methanococci</taxon>
        <taxon>Methanococcales</taxon>
        <taxon>Methanococcaceae</taxon>
        <taxon>Methanococcus</taxon>
    </lineage>
</organism>
<name>A0A2Z5PK64_METMI</name>
<evidence type="ECO:0000256" key="2">
    <source>
        <dbReference type="ARBA" id="ARBA00007345"/>
    </source>
</evidence>
<feature type="compositionally biased region" description="Basic residues" evidence="8">
    <location>
        <begin position="1"/>
        <end position="19"/>
    </location>
</feature>
<dbReference type="Proteomes" id="UP000263689">
    <property type="component" value="Chromosome"/>
</dbReference>
<keyword evidence="6" id="KW-0699">rRNA-binding</keyword>
<reference evidence="9 10" key="1">
    <citation type="submission" date="2009-06" db="EMBL/GenBank/DDBJ databases">
        <title>Molecular Evidence for Microbiologically Influenced Corrosion from genome of Methanogen.</title>
        <authorList>
            <person name="Ito N."/>
            <person name="Tsurumaru H."/>
            <person name="Shimizu A."/>
            <person name="Harada T."/>
            <person name="Hosoyama A."/>
            <person name="Horikawa H."/>
            <person name="Wakai S."/>
            <person name="Sasaki K."/>
            <person name="Nishijima K."/>
            <person name="Ataku H."/>
            <person name="Yamazaki J."/>
            <person name="Mise M."/>
            <person name="Yamazaki S."/>
            <person name="Tanikawa S."/>
            <person name="Harayama S."/>
            <person name="Fujita N."/>
        </authorList>
    </citation>
    <scope>NUCLEOTIDE SEQUENCE [LARGE SCALE GENOMIC DNA]</scope>
    <source>
        <strain evidence="10">OS7 ( NBRC 103642)</strain>
    </source>
</reference>
<dbReference type="EMBL" id="AP011528">
    <property type="protein sequence ID" value="BAP63743.1"/>
    <property type="molecule type" value="Genomic_DNA"/>
</dbReference>
<evidence type="ECO:0000256" key="7">
    <source>
        <dbReference type="RuleBase" id="RU003485"/>
    </source>
</evidence>
<dbReference type="InterPro" id="IPR023575">
    <property type="entry name" value="Ribosomal_uS19_SF"/>
</dbReference>
<keyword evidence="4 6" id="KW-0687">Ribonucleoprotein</keyword>
<dbReference type="GO" id="GO:0006412">
    <property type="term" value="P:translation"/>
    <property type="evidence" value="ECO:0007669"/>
    <property type="project" value="UniProtKB-UniRule"/>
</dbReference>
<dbReference type="PANTHER" id="PTHR11880:SF2">
    <property type="entry name" value="SMALL RIBOSOMAL SUBUNIT PROTEIN US19"/>
    <property type="match status" value="1"/>
</dbReference>
<dbReference type="InterPro" id="IPR002222">
    <property type="entry name" value="Ribosomal_uS19"/>
</dbReference>
<dbReference type="PIRSF" id="PIRSF002144">
    <property type="entry name" value="Ribosomal_S19"/>
    <property type="match status" value="1"/>
</dbReference>
<evidence type="ECO:0000256" key="1">
    <source>
        <dbReference type="ARBA" id="ARBA00003239"/>
    </source>
</evidence>
<dbReference type="RefSeq" id="WP_013999859.1">
    <property type="nucleotide sequence ID" value="NZ_AP011528.1"/>
</dbReference>
<dbReference type="GO" id="GO:0019843">
    <property type="term" value="F:rRNA binding"/>
    <property type="evidence" value="ECO:0007669"/>
    <property type="project" value="UniProtKB-UniRule"/>
</dbReference>
<dbReference type="GO" id="GO:0022627">
    <property type="term" value="C:cytosolic small ribosomal subunit"/>
    <property type="evidence" value="ECO:0007669"/>
    <property type="project" value="UniProtKB-UniRule"/>
</dbReference>
<evidence type="ECO:0000313" key="9">
    <source>
        <dbReference type="EMBL" id="BAP63743.1"/>
    </source>
</evidence>
<dbReference type="SUPFAM" id="SSF54570">
    <property type="entry name" value="Ribosomal protein S19"/>
    <property type="match status" value="1"/>
</dbReference>
<dbReference type="HAMAP" id="MF_00531">
    <property type="entry name" value="Ribosomal_uS19"/>
    <property type="match status" value="1"/>
</dbReference>
<dbReference type="PRINTS" id="PR00975">
    <property type="entry name" value="RIBOSOMALS19"/>
</dbReference>
<dbReference type="PANTHER" id="PTHR11880">
    <property type="entry name" value="RIBOSOMAL PROTEIN S19P FAMILY MEMBER"/>
    <property type="match status" value="1"/>
</dbReference>
<evidence type="ECO:0000256" key="3">
    <source>
        <dbReference type="ARBA" id="ARBA00022980"/>
    </source>
</evidence>
<dbReference type="Pfam" id="PF00203">
    <property type="entry name" value="Ribosomal_S19"/>
    <property type="match status" value="1"/>
</dbReference>
<dbReference type="Gene3D" id="3.30.860.10">
    <property type="entry name" value="30s Ribosomal Protein S19, Chain A"/>
    <property type="match status" value="1"/>
</dbReference>
<evidence type="ECO:0000256" key="5">
    <source>
        <dbReference type="ARBA" id="ARBA00035163"/>
    </source>
</evidence>
<dbReference type="GeneID" id="37876147"/>
<evidence type="ECO:0000256" key="6">
    <source>
        <dbReference type="HAMAP-Rule" id="MF_00531"/>
    </source>
</evidence>
<sequence>MARQKKYSGKGGARKKNKQKQNVAPRRRVEFKYKGFSLEELQEMPIKKFMEIVPSRQRRTMLRGITPKQRKLVMKIKKARRLTNRGKDARVIRTHCRDFVITPEMIGLTFGIYNGKEFKEIKLVEETVGRFLGEMAPTRGVVQHGSPGMGATRGSMFVPIK</sequence>
<dbReference type="NCBIfam" id="NF003121">
    <property type="entry name" value="PRK04038.1"/>
    <property type="match status" value="1"/>
</dbReference>
<evidence type="ECO:0000256" key="8">
    <source>
        <dbReference type="SAM" id="MobiDB-lite"/>
    </source>
</evidence>
<feature type="region of interest" description="Disordered" evidence="8">
    <location>
        <begin position="1"/>
        <end position="26"/>
    </location>
</feature>
<proteinExistence type="inferred from homology"/>
<dbReference type="InterPro" id="IPR020934">
    <property type="entry name" value="Ribosomal_uS19_CS"/>
</dbReference>
<gene>
    <name evidence="6 9" type="primary">rps19p</name>
    <name evidence="9" type="ORF">MMOS7_16570</name>
</gene>
<dbReference type="GeneID" id="10983125"/>
<dbReference type="PROSITE" id="PS00323">
    <property type="entry name" value="RIBOSOMAL_S19"/>
    <property type="match status" value="1"/>
</dbReference>
<dbReference type="GO" id="GO:0000028">
    <property type="term" value="P:ribosomal small subunit assembly"/>
    <property type="evidence" value="ECO:0007669"/>
    <property type="project" value="TreeGrafter"/>
</dbReference>
<dbReference type="AlphaFoldDB" id="A0A2Z5PK64"/>
<evidence type="ECO:0000313" key="10">
    <source>
        <dbReference type="Proteomes" id="UP000263689"/>
    </source>
</evidence>
<dbReference type="FunFam" id="3.30.860.10:FF:000002">
    <property type="entry name" value="40S ribosomal protein S15"/>
    <property type="match status" value="1"/>
</dbReference>
<comment type="function">
    <text evidence="1 6">Protein S19 forms a complex with S13 that binds strongly to the 16S ribosomal RNA.</text>
</comment>
<accession>A0A2Z5PK64</accession>
<evidence type="ECO:0000256" key="4">
    <source>
        <dbReference type="ARBA" id="ARBA00023274"/>
    </source>
</evidence>
<protein>
    <recommendedName>
        <fullName evidence="5 6">Small ribosomal subunit protein uS19</fullName>
    </recommendedName>
</protein>
<dbReference type="GO" id="GO:0003735">
    <property type="term" value="F:structural constituent of ribosome"/>
    <property type="evidence" value="ECO:0007669"/>
    <property type="project" value="UniProtKB-UniRule"/>
</dbReference>